<proteinExistence type="predicted"/>
<gene>
    <name evidence="2" type="ORF">DdX_17327</name>
</gene>
<organism evidence="2 3">
    <name type="scientific">Ditylenchus destructor</name>
    <dbReference type="NCBI Taxonomy" id="166010"/>
    <lineage>
        <taxon>Eukaryota</taxon>
        <taxon>Metazoa</taxon>
        <taxon>Ecdysozoa</taxon>
        <taxon>Nematoda</taxon>
        <taxon>Chromadorea</taxon>
        <taxon>Rhabditida</taxon>
        <taxon>Tylenchina</taxon>
        <taxon>Tylenchomorpha</taxon>
        <taxon>Sphaerularioidea</taxon>
        <taxon>Anguinidae</taxon>
        <taxon>Anguininae</taxon>
        <taxon>Ditylenchus</taxon>
    </lineage>
</organism>
<dbReference type="AlphaFoldDB" id="A0AAD4QZ93"/>
<feature type="chain" id="PRO_5042223152" evidence="1">
    <location>
        <begin position="17"/>
        <end position="221"/>
    </location>
</feature>
<keyword evidence="3" id="KW-1185">Reference proteome</keyword>
<sequence length="221" mass="25433">MLALLSTIALFSAISAAILPDRSMPRIKAPKFETQIAPLTPEFVDELVAIMDEPRMDFFEKHEKVDKFVLTRLPDSFLDKHMRGGLAYDLMPEDMRPMVNGIVRDKQKSWLRKAVELKQLSETEEFRKGIEENAKAASLGGDLNMLTLGPICVVHGCFDERLPKKSQDFLMDEMYREMRSSRNFKEKFDKLARTLPEDQQKLVQPFCVVQDCYIPPIYGQV</sequence>
<evidence type="ECO:0000313" key="3">
    <source>
        <dbReference type="Proteomes" id="UP001201812"/>
    </source>
</evidence>
<keyword evidence="1" id="KW-0732">Signal</keyword>
<protein>
    <submittedName>
        <fullName evidence="2">Uncharacterized protein</fullName>
    </submittedName>
</protein>
<evidence type="ECO:0000256" key="1">
    <source>
        <dbReference type="SAM" id="SignalP"/>
    </source>
</evidence>
<name>A0AAD4QZ93_9BILA</name>
<feature type="signal peptide" evidence="1">
    <location>
        <begin position="1"/>
        <end position="16"/>
    </location>
</feature>
<accession>A0AAD4QZ93</accession>
<dbReference type="EMBL" id="JAKKPZ010000179">
    <property type="protein sequence ID" value="KAI1699448.1"/>
    <property type="molecule type" value="Genomic_DNA"/>
</dbReference>
<comment type="caution">
    <text evidence="2">The sequence shown here is derived from an EMBL/GenBank/DDBJ whole genome shotgun (WGS) entry which is preliminary data.</text>
</comment>
<reference evidence="2" key="1">
    <citation type="submission" date="2022-01" db="EMBL/GenBank/DDBJ databases">
        <title>Genome Sequence Resource for Two Populations of Ditylenchus destructor, the Migratory Endoparasitic Phytonematode.</title>
        <authorList>
            <person name="Zhang H."/>
            <person name="Lin R."/>
            <person name="Xie B."/>
        </authorList>
    </citation>
    <scope>NUCLEOTIDE SEQUENCE</scope>
    <source>
        <strain evidence="2">BazhouSP</strain>
    </source>
</reference>
<dbReference type="Proteomes" id="UP001201812">
    <property type="component" value="Unassembled WGS sequence"/>
</dbReference>
<evidence type="ECO:0000313" key="2">
    <source>
        <dbReference type="EMBL" id="KAI1699448.1"/>
    </source>
</evidence>